<dbReference type="Proteomes" id="UP001184861">
    <property type="component" value="Unassembled WGS sequence"/>
</dbReference>
<evidence type="ECO:0000313" key="1">
    <source>
        <dbReference type="EMBL" id="MDR6525431.1"/>
    </source>
</evidence>
<reference evidence="1" key="1">
    <citation type="submission" date="2023-07" db="EMBL/GenBank/DDBJ databases">
        <title>Sorghum-associated microbial communities from plants grown in Nebraska, USA.</title>
        <authorList>
            <person name="Schachtman D."/>
        </authorList>
    </citation>
    <scope>NUCLEOTIDE SEQUENCE</scope>
    <source>
        <strain evidence="1">DS2360</strain>
    </source>
</reference>
<gene>
    <name evidence="1" type="ORF">J2787_000801</name>
</gene>
<organism evidence="1 2">
    <name type="scientific">Chryseobacterium rhizosphaerae</name>
    <dbReference type="NCBI Taxonomy" id="395937"/>
    <lineage>
        <taxon>Bacteria</taxon>
        <taxon>Pseudomonadati</taxon>
        <taxon>Bacteroidota</taxon>
        <taxon>Flavobacteriia</taxon>
        <taxon>Flavobacteriales</taxon>
        <taxon>Weeksellaceae</taxon>
        <taxon>Chryseobacterium group</taxon>
        <taxon>Chryseobacterium</taxon>
    </lineage>
</organism>
<dbReference type="AlphaFoldDB" id="A0AAE3Y8H5"/>
<evidence type="ECO:0000313" key="2">
    <source>
        <dbReference type="Proteomes" id="UP001184861"/>
    </source>
</evidence>
<sequence length="266" mass="31556">MKKNNPIDILVENLAKQFSQINNFSLTQDDPLGKKMFNFVVKHISEINSFKNLFIQYYLPASLRASQDFQRNLKSSKYKHLITITNQELKENYYETIRLGYVGAYHKYESYLKDLLRVLNEFFKEIDFENNFLDLNSYLKKLIDKDLFKTINSFKISEKINWISNCVKHYDGFPVKEPIPGYLQDFDNSKKIEIESSEFKADLDNLAEQCQFILNILFMVGFHQFFSQEFVLIKDQLKEENQQPEKIKKIADDLLYVISGFFGYKN</sequence>
<accession>A0AAE3Y8H5</accession>
<comment type="caution">
    <text evidence="1">The sequence shown here is derived from an EMBL/GenBank/DDBJ whole genome shotgun (WGS) entry which is preliminary data.</text>
</comment>
<protein>
    <submittedName>
        <fullName evidence="1">Uncharacterized protein</fullName>
    </submittedName>
</protein>
<dbReference type="EMBL" id="JAVDQY010000001">
    <property type="protein sequence ID" value="MDR6525431.1"/>
    <property type="molecule type" value="Genomic_DNA"/>
</dbReference>
<name>A0AAE3Y8H5_9FLAO</name>
<dbReference type="RefSeq" id="WP_052480557.1">
    <property type="nucleotide sequence ID" value="NZ_JAVDQY010000001.1"/>
</dbReference>
<proteinExistence type="predicted"/>